<evidence type="ECO:0000313" key="1">
    <source>
        <dbReference type="EMBL" id="QOZ69136.1"/>
    </source>
</evidence>
<protein>
    <submittedName>
        <fullName evidence="1">Uncharacterized protein</fullName>
    </submittedName>
</protein>
<gene>
    <name evidence="1" type="ORF">WN72_24555</name>
</gene>
<dbReference type="Proteomes" id="UP000594015">
    <property type="component" value="Chromosome"/>
</dbReference>
<reference evidence="1 2" key="1">
    <citation type="submission" date="2018-06" db="EMBL/GenBank/DDBJ databases">
        <title>Comparative genomics of Bradyrhizobium nodulating Arachidis hypogaea.</title>
        <authorList>
            <person name="Li Y."/>
        </authorList>
    </citation>
    <scope>NUCLEOTIDE SEQUENCE [LARGE SCALE GENOMIC DNA]</scope>
    <source>
        <strain evidence="1 2">CCBAU 051107</strain>
    </source>
</reference>
<organism evidence="1 2">
    <name type="scientific">Bradyrhizobium arachidis</name>
    <dbReference type="NCBI Taxonomy" id="858423"/>
    <lineage>
        <taxon>Bacteria</taxon>
        <taxon>Pseudomonadati</taxon>
        <taxon>Pseudomonadota</taxon>
        <taxon>Alphaproteobacteria</taxon>
        <taxon>Hyphomicrobiales</taxon>
        <taxon>Nitrobacteraceae</taxon>
        <taxon>Bradyrhizobium</taxon>
    </lineage>
</organism>
<name>A0AAE7NRK0_9BRAD</name>
<evidence type="ECO:0000313" key="2">
    <source>
        <dbReference type="Proteomes" id="UP000594015"/>
    </source>
</evidence>
<dbReference type="EMBL" id="CP030050">
    <property type="protein sequence ID" value="QOZ69136.1"/>
    <property type="molecule type" value="Genomic_DNA"/>
</dbReference>
<dbReference type="KEGG" id="barh:WN72_24555"/>
<proteinExistence type="predicted"/>
<accession>A0AAE7NRK0</accession>
<dbReference type="AlphaFoldDB" id="A0AAE7NRK0"/>
<sequence length="223" mass="24290">MDGCLHKAEALMKSRLRMIAGVVAVIGTPYSALAQDVLAQRYNVFIQHDKVSFIQKTIKELNTPEGRAVLSAAAAYLGVDPATVNAAIAGTADMVVPKDQQDSRGIIRSSEGYTICLAKPSNENMGAGQHGIETHGDTTFNTSLVRVIPGRNNDDGLVWYTVVPFKASTDTRVAGSFDVVFVKASPGWRERYPNCRPSGEHPWLARNNHTQLNVKCTVPQYCE</sequence>